<dbReference type="NCBIfam" id="TIGR00932">
    <property type="entry name" value="2a37"/>
    <property type="match status" value="1"/>
</dbReference>
<sequence>MEILQDIVILLTASVIVVAVFRRLALPPVIGYLFVGVALGPSASGVVSDALNIPLLAEFGVVFLLFTIGLEFSLPQLRTMRWTVLGLGGAQVLITSVLAAVAAWYLGASWPGAVVIGGALALSSTAIVIKQLTEQAEIHSRHGRKALGVLLFQDLAVVPLLILIPILANTSDGSIPLAQALALALVKGVGVFLLIIWLGRRALRPLFHEVAAARSNELFTLAVLLVALLAAWMTQLAGLSLALGAFLTGIMLSETEYRHQIEADIRPFRDVLLGLFFITVGMLLDPRDLLDNWHWVLLLVTALMLFKAVLIYVLVLVSGDDSRVAARTGAILAGGGEFGFAVLSLALASHLIQPAVSQIVLATIILSMIITPLLVRHNGLLAQHIANIGLATHGSGTVQAIAQSAHELRNHVIICGYGRTGQNVARFLEREGFAYLALDLDPARIRQARIAGEPVNFGDAAQHTILEAAGLKRARMVVISLDNPAAALKVMQHTREQRPDLPVLVRTRDDTWLEHFEQSGATAIVPEILEASLMLASHTLALLEVPLSRVFRYVREVRSDRYRLLRGYFHGEERLDLEQGERFHEQLHAMALPHGAYAIGKRITDTGLEEIDVTITAIRRGGIRGPQPEPDTRLLAGDVLVLYGAPENLEKAEALLLTGI</sequence>
<evidence type="ECO:0000256" key="5">
    <source>
        <dbReference type="ARBA" id="ARBA00022538"/>
    </source>
</evidence>
<keyword evidence="4" id="KW-0050">Antiport</keyword>
<feature type="transmembrane region" description="Helical" evidence="11">
    <location>
        <begin position="53"/>
        <end position="72"/>
    </location>
</feature>
<feature type="domain" description="RCK C-terminal" evidence="13">
    <location>
        <begin position="575"/>
        <end position="658"/>
    </location>
</feature>
<reference evidence="14 15" key="1">
    <citation type="submission" date="2006-02" db="EMBL/GenBank/DDBJ databases">
        <authorList>
            <person name="Waterbury J."/>
            <person name="Ferriera S."/>
            <person name="Johnson J."/>
            <person name="Kravitz S."/>
            <person name="Halpern A."/>
            <person name="Remington K."/>
            <person name="Beeson K."/>
            <person name="Tran B."/>
            <person name="Rogers Y.-H."/>
            <person name="Friedman R."/>
            <person name="Venter J.C."/>
        </authorList>
    </citation>
    <scope>NUCLEOTIDE SEQUENCE [LARGE SCALE GENOMIC DNA]</scope>
    <source>
        <strain evidence="14 15">Nb-231</strain>
    </source>
</reference>
<dbReference type="eggNOG" id="COG1226">
    <property type="taxonomic scope" value="Bacteria"/>
</dbReference>
<evidence type="ECO:0000256" key="3">
    <source>
        <dbReference type="ARBA" id="ARBA00022448"/>
    </source>
</evidence>
<dbReference type="GO" id="GO:0008324">
    <property type="term" value="F:monoatomic cation transmembrane transporter activity"/>
    <property type="evidence" value="ECO:0007669"/>
    <property type="project" value="InterPro"/>
</dbReference>
<evidence type="ECO:0000256" key="10">
    <source>
        <dbReference type="ARBA" id="ARBA00023136"/>
    </source>
</evidence>
<dbReference type="InterPro" id="IPR004771">
    <property type="entry name" value="K/H_exchanger"/>
</dbReference>
<dbReference type="PROSITE" id="PS51201">
    <property type="entry name" value="RCK_N"/>
    <property type="match status" value="1"/>
</dbReference>
<dbReference type="GO" id="GO:0015297">
    <property type="term" value="F:antiporter activity"/>
    <property type="evidence" value="ECO:0007669"/>
    <property type="project" value="UniProtKB-KW"/>
</dbReference>
<evidence type="ECO:0000256" key="4">
    <source>
        <dbReference type="ARBA" id="ARBA00022449"/>
    </source>
</evidence>
<dbReference type="Gene3D" id="3.30.70.1450">
    <property type="entry name" value="Regulator of K+ conductance, C-terminal domain"/>
    <property type="match status" value="1"/>
</dbReference>
<evidence type="ECO:0000313" key="14">
    <source>
        <dbReference type="EMBL" id="EAR22757.1"/>
    </source>
</evidence>
<keyword evidence="8 11" id="KW-1133">Transmembrane helix</keyword>
<evidence type="ECO:0000313" key="15">
    <source>
        <dbReference type="Proteomes" id="UP000003374"/>
    </source>
</evidence>
<keyword evidence="5" id="KW-0633">Potassium transport</keyword>
<dbReference type="InterPro" id="IPR003148">
    <property type="entry name" value="RCK_N"/>
</dbReference>
<name>A4BNF8_9GAMM</name>
<dbReference type="HOGENOM" id="CLU_005126_9_0_6"/>
<evidence type="ECO:0000256" key="9">
    <source>
        <dbReference type="ARBA" id="ARBA00023065"/>
    </source>
</evidence>
<dbReference type="Pfam" id="PF00999">
    <property type="entry name" value="Na_H_Exchanger"/>
    <property type="match status" value="1"/>
</dbReference>
<dbReference type="eggNOG" id="COG0475">
    <property type="taxonomic scope" value="Bacteria"/>
</dbReference>
<comment type="caution">
    <text evidence="14">The sequence shown here is derived from an EMBL/GenBank/DDBJ whole genome shotgun (WGS) entry which is preliminary data.</text>
</comment>
<organism evidence="14 15">
    <name type="scientific">Nitrococcus mobilis Nb-231</name>
    <dbReference type="NCBI Taxonomy" id="314278"/>
    <lineage>
        <taxon>Bacteria</taxon>
        <taxon>Pseudomonadati</taxon>
        <taxon>Pseudomonadota</taxon>
        <taxon>Gammaproteobacteria</taxon>
        <taxon>Chromatiales</taxon>
        <taxon>Ectothiorhodospiraceae</taxon>
        <taxon>Nitrococcus</taxon>
    </lineage>
</organism>
<keyword evidence="3" id="KW-0813">Transport</keyword>
<evidence type="ECO:0000259" key="13">
    <source>
        <dbReference type="PROSITE" id="PS51202"/>
    </source>
</evidence>
<dbReference type="EMBL" id="AAOF01000002">
    <property type="protein sequence ID" value="EAR22757.1"/>
    <property type="molecule type" value="Genomic_DNA"/>
</dbReference>
<feature type="transmembrane region" description="Helical" evidence="11">
    <location>
        <begin position="112"/>
        <end position="129"/>
    </location>
</feature>
<keyword evidence="10 11" id="KW-0472">Membrane</keyword>
<evidence type="ECO:0000259" key="12">
    <source>
        <dbReference type="PROSITE" id="PS51201"/>
    </source>
</evidence>
<feature type="transmembrane region" description="Helical" evidence="11">
    <location>
        <begin position="149"/>
        <end position="168"/>
    </location>
</feature>
<dbReference type="SUPFAM" id="SSF116726">
    <property type="entry name" value="TrkA C-terminal domain-like"/>
    <property type="match status" value="1"/>
</dbReference>
<dbReference type="GO" id="GO:0006813">
    <property type="term" value="P:potassium ion transport"/>
    <property type="evidence" value="ECO:0007669"/>
    <property type="project" value="UniProtKB-KW"/>
</dbReference>
<dbReference type="GO" id="GO:1902600">
    <property type="term" value="P:proton transmembrane transport"/>
    <property type="evidence" value="ECO:0007669"/>
    <property type="project" value="InterPro"/>
</dbReference>
<comment type="subcellular location">
    <subcellularLocation>
        <location evidence="1">Membrane</location>
        <topology evidence="1">Multi-pass membrane protein</topology>
    </subcellularLocation>
</comment>
<comment type="similarity">
    <text evidence="2">Belongs to the monovalent cation:proton antiporter 2 (CPA2) transporter (TC 2.A.37) family.</text>
</comment>
<dbReference type="InterPro" id="IPR038770">
    <property type="entry name" value="Na+/solute_symporter_sf"/>
</dbReference>
<feature type="transmembrane region" description="Helical" evidence="11">
    <location>
        <begin position="355"/>
        <end position="375"/>
    </location>
</feature>
<protein>
    <submittedName>
        <fullName evidence="14">Putative glutathione-regulated potassium-efflux system k+/h+ antiporter transmembrane protein</fullName>
    </submittedName>
</protein>
<feature type="transmembrane region" description="Helical" evidence="11">
    <location>
        <begin position="180"/>
        <end position="199"/>
    </location>
</feature>
<dbReference type="STRING" id="314278.NB231_09903"/>
<keyword evidence="6 11" id="KW-0812">Transmembrane</keyword>
<feature type="transmembrane region" description="Helical" evidence="11">
    <location>
        <begin position="296"/>
        <end position="317"/>
    </location>
</feature>
<dbReference type="InterPro" id="IPR006037">
    <property type="entry name" value="RCK_C"/>
</dbReference>
<dbReference type="Pfam" id="PF02080">
    <property type="entry name" value="TrkA_C"/>
    <property type="match status" value="1"/>
</dbReference>
<dbReference type="GO" id="GO:0005886">
    <property type="term" value="C:plasma membrane"/>
    <property type="evidence" value="ECO:0007669"/>
    <property type="project" value="TreeGrafter"/>
</dbReference>
<dbReference type="InterPro" id="IPR036721">
    <property type="entry name" value="RCK_C_sf"/>
</dbReference>
<keyword evidence="7" id="KW-0630">Potassium</keyword>
<dbReference type="AlphaFoldDB" id="A4BNF8"/>
<feature type="domain" description="RCK N-terminal" evidence="12">
    <location>
        <begin position="409"/>
        <end position="526"/>
    </location>
</feature>
<feature type="transmembrane region" description="Helical" evidence="11">
    <location>
        <begin position="329"/>
        <end position="349"/>
    </location>
</feature>
<dbReference type="SUPFAM" id="SSF51735">
    <property type="entry name" value="NAD(P)-binding Rossmann-fold domains"/>
    <property type="match status" value="1"/>
</dbReference>
<dbReference type="InterPro" id="IPR036291">
    <property type="entry name" value="NAD(P)-bd_dom_sf"/>
</dbReference>
<keyword evidence="15" id="KW-1185">Reference proteome</keyword>
<evidence type="ECO:0000256" key="11">
    <source>
        <dbReference type="SAM" id="Phobius"/>
    </source>
</evidence>
<dbReference type="Gene3D" id="1.20.1530.20">
    <property type="match status" value="1"/>
</dbReference>
<feature type="transmembrane region" description="Helical" evidence="11">
    <location>
        <begin position="6"/>
        <end position="22"/>
    </location>
</feature>
<dbReference type="Proteomes" id="UP000003374">
    <property type="component" value="Unassembled WGS sequence"/>
</dbReference>
<evidence type="ECO:0000256" key="2">
    <source>
        <dbReference type="ARBA" id="ARBA00005551"/>
    </source>
</evidence>
<dbReference type="Pfam" id="PF02254">
    <property type="entry name" value="TrkA_N"/>
    <property type="match status" value="1"/>
</dbReference>
<dbReference type="InterPro" id="IPR006153">
    <property type="entry name" value="Cation/H_exchanger_TM"/>
</dbReference>
<accession>A4BNF8</accession>
<keyword evidence="9" id="KW-0406">Ion transport</keyword>
<dbReference type="PANTHER" id="PTHR46157:SF4">
    <property type="entry name" value="K(+) EFFLUX ANTIPORTER 3, CHLOROPLASTIC"/>
    <property type="match status" value="1"/>
</dbReference>
<feature type="transmembrane region" description="Helical" evidence="11">
    <location>
        <begin position="84"/>
        <end position="106"/>
    </location>
</feature>
<evidence type="ECO:0000256" key="7">
    <source>
        <dbReference type="ARBA" id="ARBA00022958"/>
    </source>
</evidence>
<dbReference type="Gene3D" id="3.40.50.720">
    <property type="entry name" value="NAD(P)-binding Rossmann-like Domain"/>
    <property type="match status" value="1"/>
</dbReference>
<proteinExistence type="inferred from homology"/>
<dbReference type="PANTHER" id="PTHR46157">
    <property type="entry name" value="K(+) EFFLUX ANTIPORTER 3, CHLOROPLASTIC"/>
    <property type="match status" value="1"/>
</dbReference>
<evidence type="ECO:0000256" key="8">
    <source>
        <dbReference type="ARBA" id="ARBA00022989"/>
    </source>
</evidence>
<dbReference type="RefSeq" id="WP_005002052.1">
    <property type="nucleotide sequence ID" value="NZ_CH672427.1"/>
</dbReference>
<evidence type="ECO:0000256" key="6">
    <source>
        <dbReference type="ARBA" id="ARBA00022692"/>
    </source>
</evidence>
<evidence type="ECO:0000256" key="1">
    <source>
        <dbReference type="ARBA" id="ARBA00004141"/>
    </source>
</evidence>
<dbReference type="PROSITE" id="PS51202">
    <property type="entry name" value="RCK_C"/>
    <property type="match status" value="1"/>
</dbReference>
<gene>
    <name evidence="14" type="ORF">NB231_09903</name>
</gene>